<dbReference type="EMBL" id="NIRM01000007">
    <property type="protein sequence ID" value="PHI03621.1"/>
    <property type="molecule type" value="Genomic_DNA"/>
</dbReference>
<evidence type="ECO:0000313" key="1">
    <source>
        <dbReference type="EMBL" id="PHI03621.1"/>
    </source>
</evidence>
<reference evidence="1 2" key="1">
    <citation type="submission" date="2017-06" db="EMBL/GenBank/DDBJ databases">
        <title>Draft genome sequence of Fusobacterium nucleatum subsp. polymorphum KCOM 1267 (=ChDC F290).</title>
        <authorList>
            <person name="Kook J.-K."/>
            <person name="Park S.-N."/>
            <person name="Lim Y.K."/>
            <person name="Roh H."/>
        </authorList>
    </citation>
    <scope>NUCLEOTIDE SEQUENCE [LARGE SCALE GENOMIC DNA]</scope>
    <source>
        <strain evidence="2">KCOM 1267(ChDC F290)</strain>
    </source>
</reference>
<proteinExistence type="predicted"/>
<evidence type="ECO:0000313" key="2">
    <source>
        <dbReference type="Proteomes" id="UP000221504"/>
    </source>
</evidence>
<organism evidence="1 2">
    <name type="scientific">Fusobacterium nucleatum subsp. polymorphum</name>
    <name type="common">Fusobacterium polymorphum</name>
    <dbReference type="NCBI Taxonomy" id="76857"/>
    <lineage>
        <taxon>Bacteria</taxon>
        <taxon>Fusobacteriati</taxon>
        <taxon>Fusobacteriota</taxon>
        <taxon>Fusobacteriia</taxon>
        <taxon>Fusobacteriales</taxon>
        <taxon>Fusobacteriaceae</taxon>
        <taxon>Fusobacterium</taxon>
    </lineage>
</organism>
<dbReference type="AlphaFoldDB" id="A0A2C6BHC0"/>
<protein>
    <recommendedName>
        <fullName evidence="3">Helix-turn-helix type 11 domain-containing protein</fullName>
    </recommendedName>
</protein>
<gene>
    <name evidence="1" type="ORF">CBG52_12580</name>
</gene>
<dbReference type="RefSeq" id="WP_099011971.1">
    <property type="nucleotide sequence ID" value="NZ_CP077155.1"/>
</dbReference>
<evidence type="ECO:0008006" key="3">
    <source>
        <dbReference type="Google" id="ProtNLM"/>
    </source>
</evidence>
<accession>A0A2C6BHC0</accession>
<dbReference type="Proteomes" id="UP000221504">
    <property type="component" value="Unassembled WGS sequence"/>
</dbReference>
<comment type="caution">
    <text evidence="1">The sequence shown here is derived from an EMBL/GenBank/DDBJ whole genome shotgun (WGS) entry which is preliminary data.</text>
</comment>
<sequence length="81" mass="9741">MLDTENKRNEFFIYSLGGRKSGYPKAKELLEKMYINEEKVEISELAKVLRVTYTTARNYLFRFLTEELGEKDLPNFYQYKK</sequence>
<name>A0A2C6BHC0_FUSNP</name>